<evidence type="ECO:0000313" key="3">
    <source>
        <dbReference type="Proteomes" id="UP000886742"/>
    </source>
</evidence>
<name>A0A9D1FGR3_9PROT</name>
<evidence type="ECO:0000313" key="2">
    <source>
        <dbReference type="EMBL" id="HIS71106.1"/>
    </source>
</evidence>
<keyword evidence="1" id="KW-0472">Membrane</keyword>
<dbReference type="InterPro" id="IPR010664">
    <property type="entry name" value="LipoPS_assembly_LptC-rel"/>
</dbReference>
<dbReference type="Gene3D" id="2.60.450.10">
    <property type="entry name" value="Lipopolysaccharide (LPS) transport protein A like domain"/>
    <property type="match status" value="1"/>
</dbReference>
<dbReference type="EMBL" id="DVJI01000012">
    <property type="protein sequence ID" value="HIS71106.1"/>
    <property type="molecule type" value="Genomic_DNA"/>
</dbReference>
<protein>
    <submittedName>
        <fullName evidence="2">LPS export ABC transporter periplasmic protein LptC</fullName>
    </submittedName>
</protein>
<gene>
    <name evidence="2" type="primary">lptC</name>
    <name evidence="2" type="ORF">IAD02_03945</name>
</gene>
<proteinExistence type="predicted"/>
<reference evidence="2" key="2">
    <citation type="journal article" date="2021" name="PeerJ">
        <title>Extensive microbial diversity within the chicken gut microbiome revealed by metagenomics and culture.</title>
        <authorList>
            <person name="Gilroy R."/>
            <person name="Ravi A."/>
            <person name="Getino M."/>
            <person name="Pursley I."/>
            <person name="Horton D.L."/>
            <person name="Alikhan N.F."/>
            <person name="Baker D."/>
            <person name="Gharbi K."/>
            <person name="Hall N."/>
            <person name="Watson M."/>
            <person name="Adriaenssens E.M."/>
            <person name="Foster-Nyarko E."/>
            <person name="Jarju S."/>
            <person name="Secka A."/>
            <person name="Antonio M."/>
            <person name="Oren A."/>
            <person name="Chaudhuri R.R."/>
            <person name="La Ragione R."/>
            <person name="Hildebrand F."/>
            <person name="Pallen M.J."/>
        </authorList>
    </citation>
    <scope>NUCLEOTIDE SEQUENCE</scope>
    <source>
        <strain evidence="2">ChiGjej3B3-5194</strain>
    </source>
</reference>
<comment type="caution">
    <text evidence="2">The sequence shown here is derived from an EMBL/GenBank/DDBJ whole genome shotgun (WGS) entry which is preliminary data.</text>
</comment>
<dbReference type="Pfam" id="PF06835">
    <property type="entry name" value="LptC"/>
    <property type="match status" value="1"/>
</dbReference>
<feature type="transmembrane region" description="Helical" evidence="1">
    <location>
        <begin position="21"/>
        <end position="44"/>
    </location>
</feature>
<reference evidence="2" key="1">
    <citation type="submission" date="2020-10" db="EMBL/GenBank/DDBJ databases">
        <authorList>
            <person name="Gilroy R."/>
        </authorList>
    </citation>
    <scope>NUCLEOTIDE SEQUENCE</scope>
    <source>
        <strain evidence="2">ChiGjej3B3-5194</strain>
    </source>
</reference>
<accession>A0A9D1FGR3</accession>
<evidence type="ECO:0000256" key="1">
    <source>
        <dbReference type="SAM" id="Phobius"/>
    </source>
</evidence>
<dbReference type="AlphaFoldDB" id="A0A9D1FGR3"/>
<keyword evidence="1" id="KW-0812">Transmembrane</keyword>
<organism evidence="2 3">
    <name type="scientific">Candidatus Enterousia intestinigallinarum</name>
    <dbReference type="NCBI Taxonomy" id="2840790"/>
    <lineage>
        <taxon>Bacteria</taxon>
        <taxon>Pseudomonadati</taxon>
        <taxon>Pseudomonadota</taxon>
        <taxon>Alphaproteobacteria</taxon>
        <taxon>Candidatus Enterousia</taxon>
    </lineage>
</organism>
<dbReference type="Proteomes" id="UP000886742">
    <property type="component" value="Unassembled WGS sequence"/>
</dbReference>
<sequence>MRVQGDKRNFIIFTKHRRLKRLWQFFFTGWGLVMVAALIAGSLFTRQLLWTPISAINMTDIVSNQFKMSNASFSGTDKNGEPFRIHARSGRQEYDRPNVILLEYVSGTTTRISNGQKITDNITADAGEYDRVNKTITLTDNVHVDSSNGDKIRTDELVIKL</sequence>
<keyword evidence="1" id="KW-1133">Transmembrane helix</keyword>